<dbReference type="InterPro" id="IPR007484">
    <property type="entry name" value="Peptidase_M28"/>
</dbReference>
<dbReference type="PANTHER" id="PTHR12147:SF26">
    <property type="entry name" value="PEPTIDASE M28 DOMAIN-CONTAINING PROTEIN"/>
    <property type="match status" value="1"/>
</dbReference>
<dbReference type="Pfam" id="PF04389">
    <property type="entry name" value="Peptidase_M28"/>
    <property type="match status" value="1"/>
</dbReference>
<accession>A0A6G8RTX2</accession>
<dbReference type="EMBL" id="CP049801">
    <property type="protein sequence ID" value="QIO05382.1"/>
    <property type="molecule type" value="Genomic_DNA"/>
</dbReference>
<evidence type="ECO:0000313" key="4">
    <source>
        <dbReference type="Proteomes" id="UP000502297"/>
    </source>
</evidence>
<keyword evidence="3" id="KW-0378">Hydrolase</keyword>
<dbReference type="GO" id="GO:0008235">
    <property type="term" value="F:metalloexopeptidase activity"/>
    <property type="evidence" value="ECO:0007669"/>
    <property type="project" value="InterPro"/>
</dbReference>
<proteinExistence type="predicted"/>
<evidence type="ECO:0000313" key="3">
    <source>
        <dbReference type="EMBL" id="QIO05382.1"/>
    </source>
</evidence>
<evidence type="ECO:0000259" key="2">
    <source>
        <dbReference type="Pfam" id="PF04389"/>
    </source>
</evidence>
<sequence>MRTKIFQLLIFSLAFIACQFSTAASQNSKVQLADRSNLSFYLSQIVRPKHYRNYQNIDELNRVSFWLKGQMEKFGIPCEFQNYLVNDAQYRNVICKLNVGAANTLIVGAHYDVHDETDGADDNASGVAGVIETAQILAKERNQLNHNVEFVFYTLEEPPFFRTDNMGSAVHVKSILNRKDQIKGVYILEMIGYFDRRNIQEYPVGLKWFYPDHGNFIGAVSNMSSSFLGTSYCDAMKKINRLDCQRLVAPSFITGVDFSDHLNYWNHGIPATMITDTAFFRNKNYHTHGDTIDTLNIDKMKDVVDGVVLSILSMQK</sequence>
<feature type="signal peptide" evidence="1">
    <location>
        <begin position="1"/>
        <end position="23"/>
    </location>
</feature>
<protein>
    <submittedName>
        <fullName evidence="3">M20/M25/M40 family metallo-hydrolase</fullName>
    </submittedName>
</protein>
<dbReference type="Gene3D" id="3.40.630.10">
    <property type="entry name" value="Zn peptidases"/>
    <property type="match status" value="1"/>
</dbReference>
<keyword evidence="4" id="KW-1185">Reference proteome</keyword>
<evidence type="ECO:0000256" key="1">
    <source>
        <dbReference type="SAM" id="SignalP"/>
    </source>
</evidence>
<name>A0A6G8RTX2_9GAMM</name>
<organism evidence="3 4">
    <name type="scientific">Acinetobacter shaoyimingii</name>
    <dbReference type="NCBI Taxonomy" id="2715164"/>
    <lineage>
        <taxon>Bacteria</taxon>
        <taxon>Pseudomonadati</taxon>
        <taxon>Pseudomonadota</taxon>
        <taxon>Gammaproteobacteria</taxon>
        <taxon>Moraxellales</taxon>
        <taxon>Moraxellaceae</taxon>
        <taxon>Acinetobacter</taxon>
    </lineage>
</organism>
<gene>
    <name evidence="3" type="ORF">G8E00_05145</name>
</gene>
<dbReference type="InterPro" id="IPR045175">
    <property type="entry name" value="M28_fam"/>
</dbReference>
<feature type="chain" id="PRO_5026023629" evidence="1">
    <location>
        <begin position="24"/>
        <end position="316"/>
    </location>
</feature>
<reference evidence="3 4" key="1">
    <citation type="submission" date="2020-03" db="EMBL/GenBank/DDBJ databases">
        <authorList>
            <person name="Zhu W."/>
        </authorList>
    </citation>
    <scope>NUCLEOTIDE SEQUENCE [LARGE SCALE GENOMIC DNA]</scope>
    <source>
        <strain evidence="3 4">323-1</strain>
    </source>
</reference>
<dbReference type="Proteomes" id="UP000502297">
    <property type="component" value="Chromosome"/>
</dbReference>
<feature type="domain" description="Peptidase M28" evidence="2">
    <location>
        <begin position="92"/>
        <end position="307"/>
    </location>
</feature>
<dbReference type="PROSITE" id="PS51257">
    <property type="entry name" value="PROKAR_LIPOPROTEIN"/>
    <property type="match status" value="1"/>
</dbReference>
<dbReference type="KEGG" id="asha:G8E00_05145"/>
<keyword evidence="1" id="KW-0732">Signal</keyword>
<dbReference type="GO" id="GO:0006508">
    <property type="term" value="P:proteolysis"/>
    <property type="evidence" value="ECO:0007669"/>
    <property type="project" value="InterPro"/>
</dbReference>
<dbReference type="SUPFAM" id="SSF53187">
    <property type="entry name" value="Zn-dependent exopeptidases"/>
    <property type="match status" value="1"/>
</dbReference>
<dbReference type="RefSeq" id="WP_166222398.1">
    <property type="nucleotide sequence ID" value="NZ_CP049801.1"/>
</dbReference>
<dbReference type="AlphaFoldDB" id="A0A6G8RTX2"/>
<dbReference type="PANTHER" id="PTHR12147">
    <property type="entry name" value="METALLOPEPTIDASE M28 FAMILY MEMBER"/>
    <property type="match status" value="1"/>
</dbReference>